<dbReference type="RefSeq" id="WP_148692138.1">
    <property type="nucleotide sequence ID" value="NZ_CP020477.1"/>
</dbReference>
<dbReference type="Proteomes" id="UP000193404">
    <property type="component" value="Chromosome"/>
</dbReference>
<dbReference type="Gene3D" id="3.20.20.70">
    <property type="entry name" value="Aldolase class I"/>
    <property type="match status" value="1"/>
</dbReference>
<dbReference type="Pfam" id="PF01487">
    <property type="entry name" value="DHquinase_I"/>
    <property type="match status" value="1"/>
</dbReference>
<comment type="subunit">
    <text evidence="4">Homodimer.</text>
</comment>
<dbReference type="GO" id="GO:0008652">
    <property type="term" value="P:amino acid biosynthetic process"/>
    <property type="evidence" value="ECO:0007669"/>
    <property type="project" value="UniProtKB-KW"/>
</dbReference>
<feature type="binding site" evidence="4">
    <location>
        <position position="168"/>
    </location>
    <ligand>
        <name>3-dehydroquinate</name>
        <dbReference type="ChEBI" id="CHEBI:32364"/>
    </ligand>
</feature>
<evidence type="ECO:0000256" key="1">
    <source>
        <dbReference type="ARBA" id="ARBA00001864"/>
    </source>
</evidence>
<keyword evidence="4" id="KW-0028">Amino-acid biosynthesis</keyword>
<accession>A0A1W6K1H9</accession>
<dbReference type="HAMAP" id="MF_00214">
    <property type="entry name" value="AroD"/>
    <property type="match status" value="1"/>
</dbReference>
<keyword evidence="4" id="KW-0057">Aromatic amino acid biosynthesis</keyword>
<feature type="active site" description="Schiff-base intermediate with substrate" evidence="4">
    <location>
        <position position="133"/>
    </location>
</feature>
<feature type="binding site" evidence="4">
    <location>
        <begin position="29"/>
        <end position="31"/>
    </location>
    <ligand>
        <name>3-dehydroquinate</name>
        <dbReference type="ChEBI" id="CHEBI:32364"/>
    </ligand>
</feature>
<dbReference type="AlphaFoldDB" id="A0A1W6K1H9"/>
<feature type="binding site" evidence="4">
    <location>
        <position position="187"/>
    </location>
    <ligand>
        <name>3-dehydroquinate</name>
        <dbReference type="ChEBI" id="CHEBI:32364"/>
    </ligand>
</feature>
<dbReference type="SUPFAM" id="SSF51569">
    <property type="entry name" value="Aldolase"/>
    <property type="match status" value="1"/>
</dbReference>
<name>A0A1W6K1H9_9CREN</name>
<comment type="pathway">
    <text evidence="4">Metabolic intermediate biosynthesis; chorismate biosynthesis; chorismate from D-erythrose 4-phosphate and phosphoenolpyruvate: step 3/7.</text>
</comment>
<evidence type="ECO:0000256" key="4">
    <source>
        <dbReference type="HAMAP-Rule" id="MF_00214"/>
    </source>
</evidence>
<dbReference type="PANTHER" id="PTHR43699">
    <property type="entry name" value="3-DEHYDROQUINATE DEHYDRATASE"/>
    <property type="match status" value="1"/>
</dbReference>
<evidence type="ECO:0000256" key="2">
    <source>
        <dbReference type="ARBA" id="ARBA00023239"/>
    </source>
</evidence>
<dbReference type="PANTHER" id="PTHR43699:SF1">
    <property type="entry name" value="3-DEHYDROQUINATE DEHYDRATASE"/>
    <property type="match status" value="1"/>
</dbReference>
<keyword evidence="6" id="KW-1185">Reference proteome</keyword>
<evidence type="ECO:0000313" key="6">
    <source>
        <dbReference type="Proteomes" id="UP000193404"/>
    </source>
</evidence>
<sequence>MRPIIVASLPVYSEKDIHRINQIDADLVELRLDYSKSLPTLSSLLPYKDKIIVTIRDVNEGGINKIDDNVKVSYINQLSKEGFLYDVEASFLEKYNVDFYNKIVSMHYFNSIPDYNIVNTIVTKYENKAYTVKIAVIAKPGYKNFLSNLLFSHENITVLPMGSDPLERIAFGILGSKLVYTYVDNPTAPGQMHYSRAIKIINLLFNN</sequence>
<reference evidence="5 6" key="1">
    <citation type="submission" date="2017-03" db="EMBL/GenBank/DDBJ databases">
        <title>Sulfur activation and transportation mechanism of thermophilic Archaea Acidianus manzaensis YN-25.</title>
        <authorList>
            <person name="Ma Y."/>
            <person name="Yang Y."/>
            <person name="Xia J."/>
        </authorList>
    </citation>
    <scope>NUCLEOTIDE SEQUENCE [LARGE SCALE GENOMIC DNA]</scope>
    <source>
        <strain evidence="5 6">YN-25</strain>
    </source>
</reference>
<feature type="binding site" evidence="4">
    <location>
        <position position="56"/>
    </location>
    <ligand>
        <name>3-dehydroquinate</name>
        <dbReference type="ChEBI" id="CHEBI:32364"/>
    </ligand>
</feature>
<dbReference type="UniPathway" id="UPA00053">
    <property type="reaction ID" value="UER00086"/>
</dbReference>
<dbReference type="GO" id="GO:0003855">
    <property type="term" value="F:3-dehydroquinate dehydratase activity"/>
    <property type="evidence" value="ECO:0007669"/>
    <property type="project" value="UniProtKB-UniRule"/>
</dbReference>
<dbReference type="GO" id="GO:0009423">
    <property type="term" value="P:chorismate biosynthetic process"/>
    <property type="evidence" value="ECO:0007669"/>
    <property type="project" value="UniProtKB-UniRule"/>
</dbReference>
<dbReference type="KEGG" id="aman:B6F84_10150"/>
<dbReference type="GeneID" id="41591289"/>
<keyword evidence="3 4" id="KW-0704">Schiff base</keyword>
<feature type="binding site" evidence="4">
    <location>
        <position position="191"/>
    </location>
    <ligand>
        <name>3-dehydroquinate</name>
        <dbReference type="ChEBI" id="CHEBI:32364"/>
    </ligand>
</feature>
<comment type="function">
    <text evidence="4">Involved in the third step of the chorismate pathway, which leads to the biosynthesis of aromatic amino acids. Catalyzes the cis-dehydration of 3-dehydroquinate (DHQ) and introduces the first double bond of the aromatic ring to yield 3-dehydroshikimate.</text>
</comment>
<dbReference type="GO" id="GO:0009073">
    <property type="term" value="P:aromatic amino acid family biosynthetic process"/>
    <property type="evidence" value="ECO:0007669"/>
    <property type="project" value="UniProtKB-KW"/>
</dbReference>
<comment type="catalytic activity">
    <reaction evidence="1 4">
        <text>3-dehydroquinate = 3-dehydroshikimate + H2O</text>
        <dbReference type="Rhea" id="RHEA:21096"/>
        <dbReference type="ChEBI" id="CHEBI:15377"/>
        <dbReference type="ChEBI" id="CHEBI:16630"/>
        <dbReference type="ChEBI" id="CHEBI:32364"/>
        <dbReference type="EC" id="4.2.1.10"/>
    </reaction>
</comment>
<dbReference type="InterPro" id="IPR001381">
    <property type="entry name" value="DHquinase_I"/>
</dbReference>
<dbReference type="EC" id="4.2.1.10" evidence="4"/>
<dbReference type="STRING" id="282676.B6F84_10150"/>
<feature type="active site" description="Proton donor/acceptor" evidence="4">
    <location>
        <position position="107"/>
    </location>
</feature>
<dbReference type="CDD" id="cd00502">
    <property type="entry name" value="DHQase_I"/>
    <property type="match status" value="1"/>
</dbReference>
<protein>
    <recommendedName>
        <fullName evidence="4">3-dehydroquinate dehydratase</fullName>
        <shortName evidence="4">3-dehydroquinase</shortName>
        <ecNumber evidence="4">4.2.1.10</ecNumber>
    </recommendedName>
    <alternativeName>
        <fullName evidence="4">Type I DHQase</fullName>
    </alternativeName>
    <alternativeName>
        <fullName evidence="4">Type I dehydroquinase</fullName>
        <shortName evidence="4">DHQ1</shortName>
    </alternativeName>
</protein>
<dbReference type="EMBL" id="CP020477">
    <property type="protein sequence ID" value="ARM76347.1"/>
    <property type="molecule type" value="Genomic_DNA"/>
</dbReference>
<gene>
    <name evidence="4" type="primary">aroD</name>
    <name evidence="5" type="ORF">B6F84_10150</name>
</gene>
<proteinExistence type="inferred from homology"/>
<evidence type="ECO:0000256" key="3">
    <source>
        <dbReference type="ARBA" id="ARBA00023270"/>
    </source>
</evidence>
<keyword evidence="2 4" id="KW-0456">Lyase</keyword>
<dbReference type="GO" id="GO:0046279">
    <property type="term" value="P:3,4-dihydroxybenzoate biosynthetic process"/>
    <property type="evidence" value="ECO:0007669"/>
    <property type="project" value="TreeGrafter"/>
</dbReference>
<feature type="binding site" evidence="4">
    <location>
        <position position="8"/>
    </location>
    <ligand>
        <name>3-dehydroquinate</name>
        <dbReference type="ChEBI" id="CHEBI:32364"/>
    </ligand>
</feature>
<comment type="similarity">
    <text evidence="4">Belongs to the type-I 3-dehydroquinase family.</text>
</comment>
<dbReference type="NCBIfam" id="NF010091">
    <property type="entry name" value="PRK13576.1"/>
    <property type="match status" value="1"/>
</dbReference>
<dbReference type="InterPro" id="IPR050146">
    <property type="entry name" value="Type-I_3-dehydroquinase"/>
</dbReference>
<dbReference type="OrthoDB" id="34329at2157"/>
<organism evidence="5 6">
    <name type="scientific">Acidianus manzaensis</name>
    <dbReference type="NCBI Taxonomy" id="282676"/>
    <lineage>
        <taxon>Archaea</taxon>
        <taxon>Thermoproteota</taxon>
        <taxon>Thermoprotei</taxon>
        <taxon>Sulfolobales</taxon>
        <taxon>Sulfolobaceae</taxon>
        <taxon>Acidianus</taxon>
    </lineage>
</organism>
<dbReference type="InterPro" id="IPR013785">
    <property type="entry name" value="Aldolase_TIM"/>
</dbReference>
<evidence type="ECO:0000313" key="5">
    <source>
        <dbReference type="EMBL" id="ARM76347.1"/>
    </source>
</evidence>